<dbReference type="Pfam" id="PF00083">
    <property type="entry name" value="Sugar_tr"/>
    <property type="match status" value="1"/>
</dbReference>
<dbReference type="RefSeq" id="XP_018125125.1">
    <property type="nucleotide sequence ID" value="XM_018280014.2"/>
</dbReference>
<evidence type="ECO:0000256" key="4">
    <source>
        <dbReference type="ARBA" id="ARBA00022692"/>
    </source>
</evidence>
<evidence type="ECO:0000256" key="8">
    <source>
        <dbReference type="SAM" id="MobiDB-lite"/>
    </source>
</evidence>
<dbReference type="GO" id="GO:0005351">
    <property type="term" value="F:carbohydrate:proton symporter activity"/>
    <property type="evidence" value="ECO:0007669"/>
    <property type="project" value="TreeGrafter"/>
</dbReference>
<feature type="transmembrane region" description="Helical" evidence="9">
    <location>
        <begin position="270"/>
        <end position="294"/>
    </location>
</feature>
<feature type="transmembrane region" description="Helical" evidence="9">
    <location>
        <begin position="164"/>
        <end position="187"/>
    </location>
</feature>
<dbReference type="InterPro" id="IPR020846">
    <property type="entry name" value="MFS_dom"/>
</dbReference>
<dbReference type="AlphaFoldDB" id="A0A1B8G6E5"/>
<dbReference type="InterPro" id="IPR005829">
    <property type="entry name" value="Sugar_transporter_CS"/>
</dbReference>
<evidence type="ECO:0000256" key="9">
    <source>
        <dbReference type="SAM" id="Phobius"/>
    </source>
</evidence>
<feature type="domain" description="Major facilitator superfamily (MFS) profile" evidence="10">
    <location>
        <begin position="1"/>
        <end position="359"/>
    </location>
</feature>
<accession>A0A1B8G6E5</accession>
<dbReference type="PANTHER" id="PTHR48022:SF7">
    <property type="entry name" value="MAJOR FACILITATOR SUPERFAMILY (MFS) PROFILE DOMAIN-CONTAINING PROTEIN-RELATED"/>
    <property type="match status" value="1"/>
</dbReference>
<dbReference type="EMBL" id="KV460295">
    <property type="protein sequence ID" value="OBT91392.1"/>
    <property type="molecule type" value="Genomic_DNA"/>
</dbReference>
<keyword evidence="6 9" id="KW-0472">Membrane</keyword>
<evidence type="ECO:0000259" key="10">
    <source>
        <dbReference type="PROSITE" id="PS50850"/>
    </source>
</evidence>
<sequence>MLVVGRFINGLSVGICSAQGPVFIAELSTPARRGLVVGTQQWAITWGILIMFYLSYGCSFFEGTIAFRLPWGLQAIPGLLLFAALFFVPESPRWLAYKDRWEDCHQVLAMVHAKGDLTHPFVELELQELKEACEFDRNNADHSVFELFQGKMLWRAHIGIFTQIWSQLSGINVIMYYITYVFAMAGLSGNANLVASSISYVINMVTTIIALFYVDKFGRRWLLLTGSASLTLWWFVCGGVMGVYGSPAPPGGVDNIPAVSWQIHGAPSKAIIASSYLIVASFAPTWGPVSWIYPPELFPLRLRGKAVAISTSANWIFNFALSFLVPICLESIKWKTYILFGTFCAAMGLHVFFCFPETAGKTLEEIDSVFESRTPPWRTHVQSQTPVASNKLEDIEKNVSPDTKDSMRPEPVSQIEDVNSNS</sequence>
<dbReference type="InterPro" id="IPR036259">
    <property type="entry name" value="MFS_trans_sf"/>
</dbReference>
<protein>
    <recommendedName>
        <fullName evidence="10">Major facilitator superfamily (MFS) profile domain-containing protein</fullName>
    </recommendedName>
</protein>
<evidence type="ECO:0000256" key="1">
    <source>
        <dbReference type="ARBA" id="ARBA00004141"/>
    </source>
</evidence>
<feature type="transmembrane region" description="Helical" evidence="9">
    <location>
        <begin position="71"/>
        <end position="88"/>
    </location>
</feature>
<feature type="transmembrane region" description="Helical" evidence="9">
    <location>
        <begin position="337"/>
        <end position="355"/>
    </location>
</feature>
<evidence type="ECO:0000256" key="7">
    <source>
        <dbReference type="RuleBase" id="RU003346"/>
    </source>
</evidence>
<comment type="similarity">
    <text evidence="2 7">Belongs to the major facilitator superfamily. Sugar transporter (TC 2.A.1.1) family.</text>
</comment>
<dbReference type="Gene3D" id="1.20.1250.20">
    <property type="entry name" value="MFS general substrate transporter like domains"/>
    <property type="match status" value="1"/>
</dbReference>
<evidence type="ECO:0000313" key="11">
    <source>
        <dbReference type="EMBL" id="OBT91392.1"/>
    </source>
</evidence>
<dbReference type="GO" id="GO:0016020">
    <property type="term" value="C:membrane"/>
    <property type="evidence" value="ECO:0007669"/>
    <property type="project" value="UniProtKB-SubCell"/>
</dbReference>
<reference evidence="11 12" key="1">
    <citation type="submission" date="2016-03" db="EMBL/GenBank/DDBJ databases">
        <title>Comparative genomics of Pseudogymnoascus destructans, the fungus causing white-nose syndrome of bats.</title>
        <authorList>
            <person name="Palmer J.M."/>
            <person name="Drees K.P."/>
            <person name="Foster J.T."/>
            <person name="Lindner D.L."/>
        </authorList>
    </citation>
    <scope>NUCLEOTIDE SEQUENCE [LARGE SCALE GENOMIC DNA]</scope>
    <source>
        <strain evidence="11 12">UAMH 10579</strain>
    </source>
</reference>
<evidence type="ECO:0000256" key="6">
    <source>
        <dbReference type="ARBA" id="ARBA00023136"/>
    </source>
</evidence>
<name>A0A1B8G6E5_9PEZI</name>
<dbReference type="NCBIfam" id="TIGR00879">
    <property type="entry name" value="SP"/>
    <property type="match status" value="1"/>
</dbReference>
<dbReference type="Proteomes" id="UP000091956">
    <property type="component" value="Unassembled WGS sequence"/>
</dbReference>
<dbReference type="PRINTS" id="PR00171">
    <property type="entry name" value="SUGRTRNSPORT"/>
</dbReference>
<organism evidence="11 12">
    <name type="scientific">Pseudogymnoascus verrucosus</name>
    <dbReference type="NCBI Taxonomy" id="342668"/>
    <lineage>
        <taxon>Eukaryota</taxon>
        <taxon>Fungi</taxon>
        <taxon>Dikarya</taxon>
        <taxon>Ascomycota</taxon>
        <taxon>Pezizomycotina</taxon>
        <taxon>Leotiomycetes</taxon>
        <taxon>Thelebolales</taxon>
        <taxon>Thelebolaceae</taxon>
        <taxon>Pseudogymnoascus</taxon>
    </lineage>
</organism>
<keyword evidence="4 9" id="KW-0812">Transmembrane</keyword>
<feature type="transmembrane region" description="Helical" evidence="9">
    <location>
        <begin position="193"/>
        <end position="214"/>
    </location>
</feature>
<dbReference type="PANTHER" id="PTHR48022">
    <property type="entry name" value="PLASTIDIC GLUCOSE TRANSPORTER 4"/>
    <property type="match status" value="1"/>
</dbReference>
<feature type="transmembrane region" description="Helical" evidence="9">
    <location>
        <begin position="42"/>
        <end position="65"/>
    </location>
</feature>
<feature type="transmembrane region" description="Helical" evidence="9">
    <location>
        <begin position="306"/>
        <end position="325"/>
    </location>
</feature>
<dbReference type="InterPro" id="IPR003663">
    <property type="entry name" value="Sugar/inositol_transpt"/>
</dbReference>
<dbReference type="PROSITE" id="PS00217">
    <property type="entry name" value="SUGAR_TRANSPORT_2"/>
    <property type="match status" value="1"/>
</dbReference>
<dbReference type="GeneID" id="28844007"/>
<dbReference type="InterPro" id="IPR005828">
    <property type="entry name" value="MFS_sugar_transport-like"/>
</dbReference>
<gene>
    <name evidence="11" type="ORF">VE01_10621</name>
</gene>
<feature type="compositionally biased region" description="Basic and acidic residues" evidence="8">
    <location>
        <begin position="391"/>
        <end position="408"/>
    </location>
</feature>
<proteinExistence type="inferred from homology"/>
<reference evidence="12" key="2">
    <citation type="journal article" date="2018" name="Nat. Commun.">
        <title>Extreme sensitivity to ultraviolet light in the fungal pathogen causing white-nose syndrome of bats.</title>
        <authorList>
            <person name="Palmer J.M."/>
            <person name="Drees K.P."/>
            <person name="Foster J.T."/>
            <person name="Lindner D.L."/>
        </authorList>
    </citation>
    <scope>NUCLEOTIDE SEQUENCE [LARGE SCALE GENOMIC DNA]</scope>
    <source>
        <strain evidence="12">UAMH 10579</strain>
    </source>
</reference>
<comment type="subcellular location">
    <subcellularLocation>
        <location evidence="1">Membrane</location>
        <topology evidence="1">Multi-pass membrane protein</topology>
    </subcellularLocation>
</comment>
<evidence type="ECO:0000256" key="5">
    <source>
        <dbReference type="ARBA" id="ARBA00022989"/>
    </source>
</evidence>
<keyword evidence="3 7" id="KW-0813">Transport</keyword>
<keyword evidence="5 9" id="KW-1133">Transmembrane helix</keyword>
<keyword evidence="12" id="KW-1185">Reference proteome</keyword>
<dbReference type="InterPro" id="IPR050360">
    <property type="entry name" value="MFS_Sugar_Transporters"/>
</dbReference>
<feature type="transmembrane region" description="Helical" evidence="9">
    <location>
        <begin position="221"/>
        <end position="244"/>
    </location>
</feature>
<dbReference type="PROSITE" id="PS50850">
    <property type="entry name" value="MFS"/>
    <property type="match status" value="1"/>
</dbReference>
<evidence type="ECO:0000256" key="3">
    <source>
        <dbReference type="ARBA" id="ARBA00022448"/>
    </source>
</evidence>
<evidence type="ECO:0000256" key="2">
    <source>
        <dbReference type="ARBA" id="ARBA00010992"/>
    </source>
</evidence>
<evidence type="ECO:0000313" key="12">
    <source>
        <dbReference type="Proteomes" id="UP000091956"/>
    </source>
</evidence>
<dbReference type="SUPFAM" id="SSF103473">
    <property type="entry name" value="MFS general substrate transporter"/>
    <property type="match status" value="1"/>
</dbReference>
<dbReference type="PROSITE" id="PS00216">
    <property type="entry name" value="SUGAR_TRANSPORT_1"/>
    <property type="match status" value="1"/>
</dbReference>
<feature type="region of interest" description="Disordered" evidence="8">
    <location>
        <begin position="380"/>
        <end position="422"/>
    </location>
</feature>